<dbReference type="RefSeq" id="WP_075083041.1">
    <property type="nucleotide sequence ID" value="NZ_CP042912.1"/>
</dbReference>
<dbReference type="Gene3D" id="3.50.50.60">
    <property type="entry name" value="FAD/NAD(P)-binding domain"/>
    <property type="match status" value="3"/>
</dbReference>
<evidence type="ECO:0000313" key="7">
    <source>
        <dbReference type="Proteomes" id="UP000322214"/>
    </source>
</evidence>
<keyword evidence="7" id="KW-1185">Reference proteome</keyword>
<dbReference type="STRING" id="980251.GCA_001642875_00248"/>
<dbReference type="SUPFAM" id="SSF56425">
    <property type="entry name" value="Succinate dehydrogenase/fumarate reductase flavoprotein, catalytic domain"/>
    <property type="match status" value="1"/>
</dbReference>
<evidence type="ECO:0000256" key="2">
    <source>
        <dbReference type="ARBA" id="ARBA00022630"/>
    </source>
</evidence>
<sequence length="601" mass="67280">MKQAAQAREVDVLVVGAGVAGLSAATAAAWSGKSVVLIEKSDTIGGTAAIANGSIWIPNNDPAIANGFTCDLESQVRFILSECWDGFDESQKWCGVSKETFLRVDRYVKSGLRVARDLTNTRVQTFTQLDKIFKRYFFSTKDSVDSVRQALGPNHSRSDDELAKAACSSWDYHWENKFNKVPYGKHIWAAFDLRLAGKFFFSGFRKHLWHIVQNMVSIRSLSSLADQIPNLFTKFWGFGSGLILVERFRKHLDRQKVPILKRHELVAVATNGDRVTSVDVQTADRQTLTWKIRDALIIASGCFSHQLTGDGVQDSYSVKSSCVAPGNDGDAIRILKNADVQVNQNPRPVLAQTVIQLAKEKNAISHEPVFYFYGDSFFLVDRHGRRVMNEKLTYHDRAQHHVGNAEQEFLFLVCDRRFKERYWGLGIAVPFDQKHMIVGNNESTLHEEIDRELRDNDCDFRLADNFSANLRETKIAFNEFARTGDDREFGRGKNAFDVLGYMKPDRDHDAPSRSMQPLAGEELYACIYGLSTFGTHGGLVCDEDSRVLNSAGDPWNNLYAVGTCAASFLNGHYPSHGMSIGTGMVFGYLAGLHATSNTKRL</sequence>
<dbReference type="EMBL" id="CP042912">
    <property type="protein sequence ID" value="QEG23833.1"/>
    <property type="molecule type" value="Genomic_DNA"/>
</dbReference>
<dbReference type="Gene3D" id="3.90.700.10">
    <property type="entry name" value="Succinate dehydrogenase/fumarate reductase flavoprotein, catalytic domain"/>
    <property type="match status" value="1"/>
</dbReference>
<evidence type="ECO:0000256" key="3">
    <source>
        <dbReference type="ARBA" id="ARBA00022827"/>
    </source>
</evidence>
<keyword evidence="4 6" id="KW-0560">Oxidoreductase</keyword>
<dbReference type="InterPro" id="IPR050315">
    <property type="entry name" value="FAD-oxidoreductase_2"/>
</dbReference>
<dbReference type="Pfam" id="PF00890">
    <property type="entry name" value="FAD_binding_2"/>
    <property type="match status" value="1"/>
</dbReference>
<dbReference type="PANTHER" id="PTHR43400:SF10">
    <property type="entry name" value="3-OXOSTEROID 1-DEHYDROGENASE"/>
    <property type="match status" value="1"/>
</dbReference>
<keyword evidence="3" id="KW-0274">FAD</keyword>
<dbReference type="AlphaFoldDB" id="A0A5B9PNJ7"/>
<reference evidence="6 7" key="1">
    <citation type="submission" date="2019-08" db="EMBL/GenBank/DDBJ databases">
        <title>Deep-cultivation of Planctomycetes and their phenomic and genomic characterization uncovers novel biology.</title>
        <authorList>
            <person name="Wiegand S."/>
            <person name="Jogler M."/>
            <person name="Boedeker C."/>
            <person name="Pinto D."/>
            <person name="Vollmers J."/>
            <person name="Rivas-Marin E."/>
            <person name="Kohn T."/>
            <person name="Peeters S.H."/>
            <person name="Heuer A."/>
            <person name="Rast P."/>
            <person name="Oberbeckmann S."/>
            <person name="Bunk B."/>
            <person name="Jeske O."/>
            <person name="Meyerdierks A."/>
            <person name="Storesund J.E."/>
            <person name="Kallscheuer N."/>
            <person name="Luecker S."/>
            <person name="Lage O.M."/>
            <person name="Pohl T."/>
            <person name="Merkel B.J."/>
            <person name="Hornburger P."/>
            <person name="Mueller R.-W."/>
            <person name="Bruemmer F."/>
            <person name="Labrenz M."/>
            <person name="Spormann A.M."/>
            <person name="Op den Camp H."/>
            <person name="Overmann J."/>
            <person name="Amann R."/>
            <person name="Jetten M.S.M."/>
            <person name="Mascher T."/>
            <person name="Medema M.H."/>
            <person name="Devos D.P."/>
            <person name="Kaster A.-K."/>
            <person name="Ovreas L."/>
            <person name="Rohde M."/>
            <person name="Galperin M.Y."/>
            <person name="Jogler C."/>
        </authorList>
    </citation>
    <scope>NUCLEOTIDE SEQUENCE [LARGE SCALE GENOMIC DNA]</scope>
    <source>
        <strain evidence="6 7">FC18</strain>
    </source>
</reference>
<organism evidence="6 7">
    <name type="scientific">Mariniblastus fucicola</name>
    <dbReference type="NCBI Taxonomy" id="980251"/>
    <lineage>
        <taxon>Bacteria</taxon>
        <taxon>Pseudomonadati</taxon>
        <taxon>Planctomycetota</taxon>
        <taxon>Planctomycetia</taxon>
        <taxon>Pirellulales</taxon>
        <taxon>Pirellulaceae</taxon>
        <taxon>Mariniblastus</taxon>
    </lineage>
</organism>
<dbReference type="EC" id="1.3.99.4" evidence="6"/>
<comment type="cofactor">
    <cofactor evidence="1">
        <name>FAD</name>
        <dbReference type="ChEBI" id="CHEBI:57692"/>
    </cofactor>
</comment>
<evidence type="ECO:0000259" key="5">
    <source>
        <dbReference type="Pfam" id="PF00890"/>
    </source>
</evidence>
<dbReference type="GO" id="GO:0047571">
    <property type="term" value="F:3-oxosteroid 1-dehydrogenase activity"/>
    <property type="evidence" value="ECO:0007669"/>
    <property type="project" value="UniProtKB-EC"/>
</dbReference>
<dbReference type="InterPro" id="IPR003953">
    <property type="entry name" value="FAD-dep_OxRdtase_2_FAD-bd"/>
</dbReference>
<dbReference type="InterPro" id="IPR027477">
    <property type="entry name" value="Succ_DH/fumarate_Rdtase_cat_sf"/>
</dbReference>
<name>A0A5B9PNJ7_9BACT</name>
<evidence type="ECO:0000313" key="6">
    <source>
        <dbReference type="EMBL" id="QEG23833.1"/>
    </source>
</evidence>
<dbReference type="KEGG" id="mff:MFFC18_37370"/>
<gene>
    <name evidence="6" type="primary">kstD</name>
    <name evidence="6" type="ORF">MFFC18_37370</name>
</gene>
<dbReference type="Proteomes" id="UP000322214">
    <property type="component" value="Chromosome"/>
</dbReference>
<dbReference type="PANTHER" id="PTHR43400">
    <property type="entry name" value="FUMARATE REDUCTASE"/>
    <property type="match status" value="1"/>
</dbReference>
<dbReference type="SUPFAM" id="SSF51905">
    <property type="entry name" value="FAD/NAD(P)-binding domain"/>
    <property type="match status" value="1"/>
</dbReference>
<dbReference type="GO" id="GO:0008202">
    <property type="term" value="P:steroid metabolic process"/>
    <property type="evidence" value="ECO:0007669"/>
    <property type="project" value="UniProtKB-ARBA"/>
</dbReference>
<dbReference type="InterPro" id="IPR036188">
    <property type="entry name" value="FAD/NAD-bd_sf"/>
</dbReference>
<evidence type="ECO:0000256" key="4">
    <source>
        <dbReference type="ARBA" id="ARBA00023002"/>
    </source>
</evidence>
<keyword evidence="2" id="KW-0285">Flavoprotein</keyword>
<accession>A0A5B9PNJ7</accession>
<evidence type="ECO:0000256" key="1">
    <source>
        <dbReference type="ARBA" id="ARBA00001974"/>
    </source>
</evidence>
<feature type="domain" description="FAD-dependent oxidoreductase 2 FAD-binding" evidence="5">
    <location>
        <begin position="11"/>
        <end position="580"/>
    </location>
</feature>
<proteinExistence type="predicted"/>
<protein>
    <submittedName>
        <fullName evidence="6">3-oxosteroid 1-dehydrogenase</fullName>
        <ecNumber evidence="6">1.3.99.4</ecNumber>
    </submittedName>
</protein>